<organism evidence="1 2">
    <name type="scientific">Companilactobacillus suantsaicola</name>
    <dbReference type="NCBI Taxonomy" id="2487723"/>
    <lineage>
        <taxon>Bacteria</taxon>
        <taxon>Bacillati</taxon>
        <taxon>Bacillota</taxon>
        <taxon>Bacilli</taxon>
        <taxon>Lactobacillales</taxon>
        <taxon>Lactobacillaceae</taxon>
        <taxon>Companilactobacillus</taxon>
    </lineage>
</organism>
<gene>
    <name evidence="1" type="ORF">EGT49_00285</name>
</gene>
<proteinExistence type="predicted"/>
<dbReference type="AlphaFoldDB" id="A0A4Z0JQQ6"/>
<dbReference type="InterPro" id="IPR023324">
    <property type="entry name" value="BH2638-like_sf"/>
</dbReference>
<name>A0A4Z0JQQ6_9LACO</name>
<dbReference type="PIRSF" id="PIRSF037260">
    <property type="entry name" value="UPF0223"/>
    <property type="match status" value="1"/>
</dbReference>
<keyword evidence="2" id="KW-1185">Reference proteome</keyword>
<sequence length="97" mass="11582">MQSNYSYPLNEDWNQAEMVKVIDLYNAVESAYESSIKSEVFLEKYRAFQQVVPMKMEQKRLDKEFELQSGYSIYQVFKKCRAAKKGEKVRIHNESRQ</sequence>
<dbReference type="NCBIfam" id="NF003353">
    <property type="entry name" value="PRK04387.1"/>
    <property type="match status" value="1"/>
</dbReference>
<dbReference type="SUPFAM" id="SSF158504">
    <property type="entry name" value="BH2638-like"/>
    <property type="match status" value="1"/>
</dbReference>
<evidence type="ECO:0000313" key="1">
    <source>
        <dbReference type="EMBL" id="TGD25349.1"/>
    </source>
</evidence>
<dbReference type="Proteomes" id="UP000298021">
    <property type="component" value="Unassembled WGS sequence"/>
</dbReference>
<reference evidence="1 2" key="1">
    <citation type="submission" date="2018-10" db="EMBL/GenBank/DDBJ databases">
        <title>Lactobacillus sp. R7 and Lactobacillus sp. R19 isolated from fermented mustard green product of Taiwan.</title>
        <authorList>
            <person name="Lin S.-T."/>
        </authorList>
    </citation>
    <scope>NUCLEOTIDE SEQUENCE [LARGE SCALE GENOMIC DNA]</scope>
    <source>
        <strain evidence="1 2">BCRC 81127</strain>
    </source>
</reference>
<protein>
    <submittedName>
        <fullName evidence="1">UPF0223 family protein</fullName>
    </submittedName>
</protein>
<dbReference type="EMBL" id="RKLY01000001">
    <property type="protein sequence ID" value="TGD25349.1"/>
    <property type="molecule type" value="Genomic_DNA"/>
</dbReference>
<dbReference type="OrthoDB" id="1649074at2"/>
<accession>A0A4Z0JQQ6</accession>
<dbReference type="InterPro" id="IPR007920">
    <property type="entry name" value="UPF0223"/>
</dbReference>
<dbReference type="Gene3D" id="1.10.220.80">
    <property type="entry name" value="BH2638-like"/>
    <property type="match status" value="1"/>
</dbReference>
<comment type="caution">
    <text evidence="1">The sequence shown here is derived from an EMBL/GenBank/DDBJ whole genome shotgun (WGS) entry which is preliminary data.</text>
</comment>
<evidence type="ECO:0000313" key="2">
    <source>
        <dbReference type="Proteomes" id="UP000298021"/>
    </source>
</evidence>
<dbReference type="Pfam" id="PF05256">
    <property type="entry name" value="UPF0223"/>
    <property type="match status" value="1"/>
</dbReference>
<dbReference type="RefSeq" id="WP_135370958.1">
    <property type="nucleotide sequence ID" value="NZ_RKLY01000001.1"/>
</dbReference>